<dbReference type="AlphaFoldDB" id="A0A0E9SNQ5"/>
<organism evidence="2">
    <name type="scientific">Anguilla anguilla</name>
    <name type="common">European freshwater eel</name>
    <name type="synonym">Muraena anguilla</name>
    <dbReference type="NCBI Taxonomy" id="7936"/>
    <lineage>
        <taxon>Eukaryota</taxon>
        <taxon>Metazoa</taxon>
        <taxon>Chordata</taxon>
        <taxon>Craniata</taxon>
        <taxon>Vertebrata</taxon>
        <taxon>Euteleostomi</taxon>
        <taxon>Actinopterygii</taxon>
        <taxon>Neopterygii</taxon>
        <taxon>Teleostei</taxon>
        <taxon>Anguilliformes</taxon>
        <taxon>Anguillidae</taxon>
        <taxon>Anguilla</taxon>
    </lineage>
</organism>
<keyword evidence="1" id="KW-0812">Transmembrane</keyword>
<accession>A0A0E9SNQ5</accession>
<reference evidence="2" key="1">
    <citation type="submission" date="2014-11" db="EMBL/GenBank/DDBJ databases">
        <authorList>
            <person name="Amaro Gonzalez C."/>
        </authorList>
    </citation>
    <scope>NUCLEOTIDE SEQUENCE</scope>
</reference>
<sequence length="29" mass="3483">MSHVTQFLVSFYAFYYGLKLLVMYTLFEA</sequence>
<evidence type="ECO:0000256" key="1">
    <source>
        <dbReference type="SAM" id="Phobius"/>
    </source>
</evidence>
<protein>
    <submittedName>
        <fullName evidence="2">Uncharacterized protein</fullName>
    </submittedName>
</protein>
<keyword evidence="1" id="KW-0472">Membrane</keyword>
<evidence type="ECO:0000313" key="2">
    <source>
        <dbReference type="EMBL" id="JAH42158.1"/>
    </source>
</evidence>
<name>A0A0E9SNQ5_ANGAN</name>
<feature type="transmembrane region" description="Helical" evidence="1">
    <location>
        <begin position="7"/>
        <end position="27"/>
    </location>
</feature>
<proteinExistence type="predicted"/>
<dbReference type="EMBL" id="GBXM01066419">
    <property type="protein sequence ID" value="JAH42158.1"/>
    <property type="molecule type" value="Transcribed_RNA"/>
</dbReference>
<keyword evidence="1" id="KW-1133">Transmembrane helix</keyword>
<reference evidence="2" key="2">
    <citation type="journal article" date="2015" name="Fish Shellfish Immunol.">
        <title>Early steps in the European eel (Anguilla anguilla)-Vibrio vulnificus interaction in the gills: Role of the RtxA13 toxin.</title>
        <authorList>
            <person name="Callol A."/>
            <person name="Pajuelo D."/>
            <person name="Ebbesson L."/>
            <person name="Teles M."/>
            <person name="MacKenzie S."/>
            <person name="Amaro C."/>
        </authorList>
    </citation>
    <scope>NUCLEOTIDE SEQUENCE</scope>
</reference>